<dbReference type="Proteomes" id="UP000254191">
    <property type="component" value="Unassembled WGS sequence"/>
</dbReference>
<protein>
    <submittedName>
        <fullName evidence="1">Uncharacterized protein</fullName>
    </submittedName>
</protein>
<evidence type="ECO:0000313" key="2">
    <source>
        <dbReference type="Proteomes" id="UP000254191"/>
    </source>
</evidence>
<organism evidence="1 2">
    <name type="scientific">Proteus mirabilis</name>
    <dbReference type="NCBI Taxonomy" id="584"/>
    <lineage>
        <taxon>Bacteria</taxon>
        <taxon>Pseudomonadati</taxon>
        <taxon>Pseudomonadota</taxon>
        <taxon>Gammaproteobacteria</taxon>
        <taxon>Enterobacterales</taxon>
        <taxon>Morganellaceae</taxon>
        <taxon>Proteus</taxon>
    </lineage>
</organism>
<proteinExistence type="predicted"/>
<dbReference type="EMBL" id="UGTS01000006">
    <property type="protein sequence ID" value="SUC40110.1"/>
    <property type="molecule type" value="Genomic_DNA"/>
</dbReference>
<sequence length="41" mass="4842">MRRKTYSIYESSGDDERKVSLGKEGKHSLIYMGHNMSLLWH</sequence>
<name>A0A379GGM9_PROMI</name>
<dbReference type="AlphaFoldDB" id="A0A379GGM9"/>
<gene>
    <name evidence="1" type="ORF">NCTC11938_04397</name>
</gene>
<accession>A0A379GGM9</accession>
<evidence type="ECO:0000313" key="1">
    <source>
        <dbReference type="EMBL" id="SUC40110.1"/>
    </source>
</evidence>
<reference evidence="1 2" key="1">
    <citation type="submission" date="2018-06" db="EMBL/GenBank/DDBJ databases">
        <authorList>
            <consortium name="Pathogen Informatics"/>
            <person name="Doyle S."/>
        </authorList>
    </citation>
    <scope>NUCLEOTIDE SEQUENCE [LARGE SCALE GENOMIC DNA]</scope>
    <source>
        <strain evidence="1 2">NCTC11938</strain>
    </source>
</reference>